<protein>
    <submittedName>
        <fullName evidence="2">AIPR family protein</fullName>
    </submittedName>
</protein>
<dbReference type="Pfam" id="PF10592">
    <property type="entry name" value="AIPR"/>
    <property type="match status" value="1"/>
</dbReference>
<gene>
    <name evidence="2" type="ORF">LI282_10480</name>
</gene>
<dbReference type="Proteomes" id="UP001199363">
    <property type="component" value="Unassembled WGS sequence"/>
</dbReference>
<name>A0AAW4UXC3_PHOVU</name>
<evidence type="ECO:0000259" key="1">
    <source>
        <dbReference type="Pfam" id="PF10592"/>
    </source>
</evidence>
<organism evidence="2 3">
    <name type="scientific">Phocaeicola vulgatus</name>
    <name type="common">Bacteroides vulgatus</name>
    <dbReference type="NCBI Taxonomy" id="821"/>
    <lineage>
        <taxon>Bacteria</taxon>
        <taxon>Pseudomonadati</taxon>
        <taxon>Bacteroidota</taxon>
        <taxon>Bacteroidia</taxon>
        <taxon>Bacteroidales</taxon>
        <taxon>Bacteroidaceae</taxon>
        <taxon>Phocaeicola</taxon>
    </lineage>
</organism>
<comment type="caution">
    <text evidence="2">The sequence shown here is derived from an EMBL/GenBank/DDBJ whole genome shotgun (WGS) entry which is preliminary data.</text>
</comment>
<sequence>MANLQVNQIRRHLTDNYIRFVDASDIKATDEDKDIHILSRAYAAYAVVTLGNYEPQDVCACITDEYEDNGIDLIYIDNISKKMWIVQSKFSFNGNKSINTGDIHKFIQGIEDLCNGEYNKFGVKIKRFQGLIDQALCDAQYHLYFVIAYTGNNLSKESLKILNPFIKEFNESGEISSLIDFNLAKAHDILKKGLASPIDCQFHIKSWGQIVNPYKSIYGIVDATEIAQLWEKHGISLLSKNIRHFLGNTESNNAMNETLNNSPELFKYFNNGISILCDSINKTAFGGTNTDLGIFGCTNIQIVNGAQTVGTIGEFYKNPQQNSPNAEVFVKIISLEGAPSDFSKRQTIANNTQNKVEKKDFVSLCPIQLKLKEELRLDGINYHLKRGIDIPSLDDNNYTFDEAAIALAASQTEVTLSVQAKREVGKLWESLASAPYTELFNESLTPTRLKHILKINRAIKCELDLLYNKQTEERSKRILILGNIFITHLVMQKIKKSVLENKSLDINKYINETIKPLVRSYADITINVVNQNYSNSNIPQLFRNFRKCRDIKDTITNIKQYQ</sequence>
<dbReference type="RefSeq" id="WP_217315913.1">
    <property type="nucleotide sequence ID" value="NZ_JAHOOU010000024.1"/>
</dbReference>
<proteinExistence type="predicted"/>
<evidence type="ECO:0000313" key="3">
    <source>
        <dbReference type="Proteomes" id="UP001199363"/>
    </source>
</evidence>
<reference evidence="2" key="1">
    <citation type="submission" date="2021-10" db="EMBL/GenBank/DDBJ databases">
        <title>Collection of gut derived symbiotic bacterial strains cultured from healthy donors.</title>
        <authorList>
            <person name="Lin H."/>
            <person name="Littmann E."/>
            <person name="Kohout C."/>
            <person name="Pamer E.G."/>
        </authorList>
    </citation>
    <scope>NUCLEOTIDE SEQUENCE</scope>
    <source>
        <strain evidence="2">DFI.1.167</strain>
    </source>
</reference>
<feature type="domain" description="Abortive phage infection protein C-terminal" evidence="1">
    <location>
        <begin position="238"/>
        <end position="387"/>
    </location>
</feature>
<dbReference type="AlphaFoldDB" id="A0AAW4UXC3"/>
<evidence type="ECO:0000313" key="2">
    <source>
        <dbReference type="EMBL" id="MCB7281459.1"/>
    </source>
</evidence>
<accession>A0AAW4UXC3</accession>
<dbReference type="InterPro" id="IPR018891">
    <property type="entry name" value="AIPR_C"/>
</dbReference>
<dbReference type="EMBL" id="JAJCQG010000029">
    <property type="protein sequence ID" value="MCB7281459.1"/>
    <property type="molecule type" value="Genomic_DNA"/>
</dbReference>